<dbReference type="KEGG" id="hir:HETIRDRAFT_59579"/>
<dbReference type="InterPro" id="IPR029058">
    <property type="entry name" value="AB_hydrolase_fold"/>
</dbReference>
<dbReference type="OrthoDB" id="435520at2759"/>
<dbReference type="Pfam" id="PF00561">
    <property type="entry name" value="Abhydrolase_1"/>
    <property type="match status" value="1"/>
</dbReference>
<dbReference type="PANTHER" id="PTHR43433">
    <property type="entry name" value="HYDROLASE, ALPHA/BETA FOLD FAMILY PROTEIN"/>
    <property type="match status" value="1"/>
</dbReference>
<keyword evidence="3" id="KW-0378">Hydrolase</keyword>
<feature type="compositionally biased region" description="Low complexity" evidence="1">
    <location>
        <begin position="332"/>
        <end position="346"/>
    </location>
</feature>
<dbReference type="Gene3D" id="3.40.50.1820">
    <property type="entry name" value="alpha/beta hydrolase"/>
    <property type="match status" value="1"/>
</dbReference>
<feature type="domain" description="AB hydrolase-1" evidence="2">
    <location>
        <begin position="55"/>
        <end position="182"/>
    </location>
</feature>
<evidence type="ECO:0000313" key="3">
    <source>
        <dbReference type="EMBL" id="ETW87463.1"/>
    </source>
</evidence>
<evidence type="ECO:0000259" key="2">
    <source>
        <dbReference type="Pfam" id="PF00561"/>
    </source>
</evidence>
<organism evidence="3 4">
    <name type="scientific">Heterobasidion irregulare (strain TC 32-1)</name>
    <dbReference type="NCBI Taxonomy" id="747525"/>
    <lineage>
        <taxon>Eukaryota</taxon>
        <taxon>Fungi</taxon>
        <taxon>Dikarya</taxon>
        <taxon>Basidiomycota</taxon>
        <taxon>Agaricomycotina</taxon>
        <taxon>Agaricomycetes</taxon>
        <taxon>Russulales</taxon>
        <taxon>Bondarzewiaceae</taxon>
        <taxon>Heterobasidion</taxon>
        <taxon>Heterobasidion annosum species complex</taxon>
    </lineage>
</organism>
<name>W4KNP6_HETIT</name>
<accession>W4KNP6</accession>
<protein>
    <submittedName>
        <fullName evidence="3">Alpha/beta hydrolase</fullName>
    </submittedName>
</protein>
<dbReference type="HOGENOM" id="CLU_041176_0_0_1"/>
<evidence type="ECO:0000256" key="1">
    <source>
        <dbReference type="SAM" id="MobiDB-lite"/>
    </source>
</evidence>
<feature type="region of interest" description="Disordered" evidence="1">
    <location>
        <begin position="209"/>
        <end position="253"/>
    </location>
</feature>
<dbReference type="GeneID" id="20678480"/>
<evidence type="ECO:0000313" key="4">
    <source>
        <dbReference type="Proteomes" id="UP000030671"/>
    </source>
</evidence>
<dbReference type="InParanoid" id="W4KNP6"/>
<sequence length="565" mass="60483">MELPNGTATQSQAIAQYLRSARLTTLLKLTRSPHASISSPLNVSLSDLGSPTGYPVVVFLGLGSVRYVMGLYDEMAECLGLRIITIDRWGLGRTDAPKSKSARGIPEWASAVEEVLDLLNIDHCSVMAHSAGAPYALSFASKFPERIRGDVLLLAPWVGGSDSAGYKWLKYVPAGLLKTAQAAEWKIQAWMLGKPPTIQYKGIGYDASSAAQPHRSRNPWTRHKSDARPSTSSGFPSGMHSVDALPRPSTASSAFSEYDDLRDFDGRFDSRSTLGPQGDRSAKRASSEDQAMPKRKNSRGFLGRLKGAQTTPQTPPCDKSPSGGPGRTLKALRSMGSLKGKSSSGSSHRKMSAPPSAMPHSLKLDVGLGFDAIDWSPTAHSSANSSASGTPDGQERFKLDEHLQSNGHNRRAGGRRSVSFGATGRSAPASVAGSVSSPAPSTMTSPSAGIAASSAYQAALGNALIVAAHAESAGGTHGDLLQILNHEQHPWGFSYSAYPHRVRVWYGDRDEKIAENAVLWMERAMGEGRCEVKVVKGADHGLMYRSSVVIEVLERVRDFWADDDP</sequence>
<dbReference type="RefSeq" id="XP_009540414.1">
    <property type="nucleotide sequence ID" value="XM_009542119.1"/>
</dbReference>
<dbReference type="eggNOG" id="ENOG502QTP8">
    <property type="taxonomic scope" value="Eukaryota"/>
</dbReference>
<dbReference type="Proteomes" id="UP000030671">
    <property type="component" value="Unassembled WGS sequence"/>
</dbReference>
<feature type="region of interest" description="Disordered" evidence="1">
    <location>
        <begin position="402"/>
        <end position="445"/>
    </location>
</feature>
<dbReference type="InterPro" id="IPR050471">
    <property type="entry name" value="AB_hydrolase"/>
</dbReference>
<dbReference type="InterPro" id="IPR000073">
    <property type="entry name" value="AB_hydrolase_1"/>
</dbReference>
<proteinExistence type="predicted"/>
<reference evidence="3 4" key="1">
    <citation type="journal article" date="2012" name="New Phytol.">
        <title>Insight into trade-off between wood decay and parasitism from the genome of a fungal forest pathogen.</title>
        <authorList>
            <person name="Olson A."/>
            <person name="Aerts A."/>
            <person name="Asiegbu F."/>
            <person name="Belbahri L."/>
            <person name="Bouzid O."/>
            <person name="Broberg A."/>
            <person name="Canback B."/>
            <person name="Coutinho P.M."/>
            <person name="Cullen D."/>
            <person name="Dalman K."/>
            <person name="Deflorio G."/>
            <person name="van Diepen L.T."/>
            <person name="Dunand C."/>
            <person name="Duplessis S."/>
            <person name="Durling M."/>
            <person name="Gonthier P."/>
            <person name="Grimwood J."/>
            <person name="Fossdal C.G."/>
            <person name="Hansson D."/>
            <person name="Henrissat B."/>
            <person name="Hietala A."/>
            <person name="Himmelstrand K."/>
            <person name="Hoffmeister D."/>
            <person name="Hogberg N."/>
            <person name="James T.Y."/>
            <person name="Karlsson M."/>
            <person name="Kohler A."/>
            <person name="Kues U."/>
            <person name="Lee Y.H."/>
            <person name="Lin Y.C."/>
            <person name="Lind M."/>
            <person name="Lindquist E."/>
            <person name="Lombard V."/>
            <person name="Lucas S."/>
            <person name="Lunden K."/>
            <person name="Morin E."/>
            <person name="Murat C."/>
            <person name="Park J."/>
            <person name="Raffaello T."/>
            <person name="Rouze P."/>
            <person name="Salamov A."/>
            <person name="Schmutz J."/>
            <person name="Solheim H."/>
            <person name="Stahlberg J."/>
            <person name="Velez H."/>
            <person name="de Vries R.P."/>
            <person name="Wiebenga A."/>
            <person name="Woodward S."/>
            <person name="Yakovlev I."/>
            <person name="Garbelotto M."/>
            <person name="Martin F."/>
            <person name="Grigoriev I.V."/>
            <person name="Stenlid J."/>
        </authorList>
    </citation>
    <scope>NUCLEOTIDE SEQUENCE [LARGE SCALE GENOMIC DNA]</scope>
    <source>
        <strain evidence="3 4">TC 32-1</strain>
    </source>
</reference>
<dbReference type="EMBL" id="KI925454">
    <property type="protein sequence ID" value="ETW87463.1"/>
    <property type="molecule type" value="Genomic_DNA"/>
</dbReference>
<gene>
    <name evidence="3" type="ORF">HETIRDRAFT_59579</name>
</gene>
<feature type="region of interest" description="Disordered" evidence="1">
    <location>
        <begin position="267"/>
        <end position="360"/>
    </location>
</feature>
<dbReference type="SUPFAM" id="SSF53474">
    <property type="entry name" value="alpha/beta-Hydrolases"/>
    <property type="match status" value="1"/>
</dbReference>
<dbReference type="PANTHER" id="PTHR43433:SF10">
    <property type="entry name" value="AB HYDROLASE-1 DOMAIN-CONTAINING PROTEIN"/>
    <property type="match status" value="1"/>
</dbReference>
<dbReference type="AlphaFoldDB" id="W4KNP6"/>
<dbReference type="GO" id="GO:0016787">
    <property type="term" value="F:hydrolase activity"/>
    <property type="evidence" value="ECO:0007669"/>
    <property type="project" value="UniProtKB-KW"/>
</dbReference>
<keyword evidence="4" id="KW-1185">Reference proteome</keyword>
<feature type="compositionally biased region" description="Low complexity" evidence="1">
    <location>
        <begin position="426"/>
        <end position="445"/>
    </location>
</feature>